<proteinExistence type="predicted"/>
<evidence type="ECO:0000313" key="2">
    <source>
        <dbReference type="Proteomes" id="UP001314170"/>
    </source>
</evidence>
<organism evidence="1 2">
    <name type="scientific">Dovyalis caffra</name>
    <dbReference type="NCBI Taxonomy" id="77055"/>
    <lineage>
        <taxon>Eukaryota</taxon>
        <taxon>Viridiplantae</taxon>
        <taxon>Streptophyta</taxon>
        <taxon>Embryophyta</taxon>
        <taxon>Tracheophyta</taxon>
        <taxon>Spermatophyta</taxon>
        <taxon>Magnoliopsida</taxon>
        <taxon>eudicotyledons</taxon>
        <taxon>Gunneridae</taxon>
        <taxon>Pentapetalae</taxon>
        <taxon>rosids</taxon>
        <taxon>fabids</taxon>
        <taxon>Malpighiales</taxon>
        <taxon>Salicaceae</taxon>
        <taxon>Flacourtieae</taxon>
        <taxon>Dovyalis</taxon>
    </lineage>
</organism>
<reference evidence="1 2" key="1">
    <citation type="submission" date="2024-01" db="EMBL/GenBank/DDBJ databases">
        <authorList>
            <person name="Waweru B."/>
        </authorList>
    </citation>
    <scope>NUCLEOTIDE SEQUENCE [LARGE SCALE GENOMIC DNA]</scope>
</reference>
<accession>A0AAV1RZ19</accession>
<gene>
    <name evidence="1" type="ORF">DCAF_LOCUS17018</name>
</gene>
<protein>
    <submittedName>
        <fullName evidence="1">Uncharacterized protein</fullName>
    </submittedName>
</protein>
<dbReference type="PANTHER" id="PTHR31149">
    <property type="entry name" value="EXPRESSED PROTEIN"/>
    <property type="match status" value="1"/>
</dbReference>
<name>A0AAV1RZ19_9ROSI</name>
<evidence type="ECO:0000313" key="1">
    <source>
        <dbReference type="EMBL" id="CAK7342872.1"/>
    </source>
</evidence>
<dbReference type="GO" id="GO:0005886">
    <property type="term" value="C:plasma membrane"/>
    <property type="evidence" value="ECO:0007669"/>
    <property type="project" value="TreeGrafter"/>
</dbReference>
<dbReference type="PANTHER" id="PTHR31149:SF7">
    <property type="entry name" value="EXPRESSED PROTEIN"/>
    <property type="match status" value="1"/>
</dbReference>
<dbReference type="EMBL" id="CAWUPB010001160">
    <property type="protein sequence ID" value="CAK7342872.1"/>
    <property type="molecule type" value="Genomic_DNA"/>
</dbReference>
<dbReference type="Proteomes" id="UP001314170">
    <property type="component" value="Unassembled WGS sequence"/>
</dbReference>
<dbReference type="AlphaFoldDB" id="A0AAV1RZ19"/>
<sequence>MCVFNRHNAEAHLAPRKLKTDDNFNYFEDKEAMELYSRLRAQKEEIQILHGQIAAASLRELQLLNERYILERKISDLRMAIDDKQTEVITSASNELACRKGDLEQNLKLTHDLKYLPCCMTIDIATHDYVKLRMTIDVATIA</sequence>
<keyword evidence="2" id="KW-1185">Reference proteome</keyword>
<comment type="caution">
    <text evidence="1">The sequence shown here is derived from an EMBL/GenBank/DDBJ whole genome shotgun (WGS) entry which is preliminary data.</text>
</comment>